<evidence type="ECO:0000313" key="1">
    <source>
        <dbReference type="EMBL" id="CAB5219381.1"/>
    </source>
</evidence>
<reference evidence="1" key="1">
    <citation type="submission" date="2020-05" db="EMBL/GenBank/DDBJ databases">
        <authorList>
            <person name="Chiriac C."/>
            <person name="Salcher M."/>
            <person name="Ghai R."/>
            <person name="Kavagutti S V."/>
        </authorList>
    </citation>
    <scope>NUCLEOTIDE SEQUENCE</scope>
</reference>
<dbReference type="EMBL" id="LR798267">
    <property type="protein sequence ID" value="CAB5219381.1"/>
    <property type="molecule type" value="Genomic_DNA"/>
</dbReference>
<sequence>MAGKNQEKRRVKNVLHAEKVWEREQIQAAAAQKAIEDAYALIQANKDEIEPDKLAMIEAEVGARLKEIEEFLFKARDKYLAKLNQLT</sequence>
<accession>A0A6J7WMR6</accession>
<gene>
    <name evidence="1" type="ORF">UFOVP221_64</name>
</gene>
<name>A0A6J7WMR6_9CAUD</name>
<protein>
    <submittedName>
        <fullName evidence="1">Uncharacterized protein</fullName>
    </submittedName>
</protein>
<organism evidence="1">
    <name type="scientific">uncultured Caudovirales phage</name>
    <dbReference type="NCBI Taxonomy" id="2100421"/>
    <lineage>
        <taxon>Viruses</taxon>
        <taxon>Duplodnaviria</taxon>
        <taxon>Heunggongvirae</taxon>
        <taxon>Uroviricota</taxon>
        <taxon>Caudoviricetes</taxon>
        <taxon>Peduoviridae</taxon>
        <taxon>Maltschvirus</taxon>
        <taxon>Maltschvirus maltsch</taxon>
    </lineage>
</organism>
<proteinExistence type="predicted"/>